<dbReference type="OrthoDB" id="426293at2759"/>
<proteinExistence type="predicted"/>
<gene>
    <name evidence="1" type="ORF">sscle_04g039180</name>
</gene>
<protein>
    <submittedName>
        <fullName evidence="1">Uncharacterized protein</fullName>
    </submittedName>
</protein>
<organism evidence="1 2">
    <name type="scientific">Sclerotinia sclerotiorum (strain ATCC 18683 / 1980 / Ss-1)</name>
    <name type="common">White mold</name>
    <name type="synonym">Whetzelinia sclerotiorum</name>
    <dbReference type="NCBI Taxonomy" id="665079"/>
    <lineage>
        <taxon>Eukaryota</taxon>
        <taxon>Fungi</taxon>
        <taxon>Dikarya</taxon>
        <taxon>Ascomycota</taxon>
        <taxon>Pezizomycotina</taxon>
        <taxon>Leotiomycetes</taxon>
        <taxon>Helotiales</taxon>
        <taxon>Sclerotiniaceae</taxon>
        <taxon>Sclerotinia</taxon>
    </lineage>
</organism>
<dbReference type="Proteomes" id="UP000177798">
    <property type="component" value="Chromosome 4"/>
</dbReference>
<dbReference type="AlphaFoldDB" id="A0A1D9Q2H2"/>
<evidence type="ECO:0000313" key="2">
    <source>
        <dbReference type="Proteomes" id="UP000177798"/>
    </source>
</evidence>
<dbReference type="KEGG" id="ssl:SS1G_03054"/>
<dbReference type="EMBL" id="CP017817">
    <property type="protein sequence ID" value="APA09148.1"/>
    <property type="molecule type" value="Genomic_DNA"/>
</dbReference>
<dbReference type="RefSeq" id="XP_001596831.1">
    <property type="nucleotide sequence ID" value="XM_001596781.1"/>
</dbReference>
<dbReference type="VEuPathDB" id="FungiDB:sscle_04g039180"/>
<name>A0A1D9Q2H2_SCLS1</name>
<sequence length="148" mass="17077">MLHKYYPLPKGKRSEDREKIVVRTLTILREDLINLQARFKGQQEIAIALRDGMFNASGVMETRASTLLGENIKLLTFEEYQNGYTSVRQQSPKNNIPKTTALTLILTPTLTQTYNKHKNTNINTNTKTKQNIIKQIPLDTLRSYRKLL</sequence>
<evidence type="ECO:0000313" key="1">
    <source>
        <dbReference type="EMBL" id="APA09148.1"/>
    </source>
</evidence>
<reference evidence="2" key="1">
    <citation type="journal article" date="2017" name="Genome Biol. Evol.">
        <title>The complete genome sequence of the phytopathogenic fungus Sclerotinia sclerotiorum reveals insights into the genome architecture of broad host range pathogens.</title>
        <authorList>
            <person name="Derbyshire M."/>
            <person name="Denton-Giles M."/>
            <person name="Hegedus D."/>
            <person name="Seifbarghy S."/>
            <person name="Rollins J."/>
            <person name="van Kan J."/>
            <person name="Seidl M.F."/>
            <person name="Faino L."/>
            <person name="Mbengue M."/>
            <person name="Navaud O."/>
            <person name="Raffaele S."/>
            <person name="Hammond-Kosack K."/>
            <person name="Heard S."/>
            <person name="Oliver R."/>
        </authorList>
    </citation>
    <scope>NUCLEOTIDE SEQUENCE [LARGE SCALE GENOMIC DNA]</scope>
    <source>
        <strain evidence="2">ATCC 18683 / 1980 / Ss-1</strain>
    </source>
</reference>
<accession>A0A1D9Q2H2</accession>